<dbReference type="Gene3D" id="1.10.510.10">
    <property type="entry name" value="Transferase(Phosphotransferase) domain 1"/>
    <property type="match status" value="1"/>
</dbReference>
<evidence type="ECO:0000259" key="2">
    <source>
        <dbReference type="PROSITE" id="PS50011"/>
    </source>
</evidence>
<evidence type="ECO:0000313" key="4">
    <source>
        <dbReference type="Proteomes" id="UP000054248"/>
    </source>
</evidence>
<feature type="domain" description="Protein kinase" evidence="2">
    <location>
        <begin position="58"/>
        <end position="161"/>
    </location>
</feature>
<feature type="compositionally biased region" description="Basic and acidic residues" evidence="1">
    <location>
        <begin position="1"/>
        <end position="11"/>
    </location>
</feature>
<proteinExistence type="predicted"/>
<dbReference type="HOGENOM" id="CLU_000288_7_13_1"/>
<gene>
    <name evidence="3" type="ORF">M407DRAFT_34551</name>
</gene>
<dbReference type="GO" id="GO:0004672">
    <property type="term" value="F:protein kinase activity"/>
    <property type="evidence" value="ECO:0007669"/>
    <property type="project" value="InterPro"/>
</dbReference>
<dbReference type="GO" id="GO:0005524">
    <property type="term" value="F:ATP binding"/>
    <property type="evidence" value="ECO:0007669"/>
    <property type="project" value="InterPro"/>
</dbReference>
<dbReference type="Proteomes" id="UP000054248">
    <property type="component" value="Unassembled WGS sequence"/>
</dbReference>
<dbReference type="AlphaFoldDB" id="A0A0C3Q0I1"/>
<protein>
    <recommendedName>
        <fullName evidence="2">Protein kinase domain-containing protein</fullName>
    </recommendedName>
</protein>
<dbReference type="Pfam" id="PF07714">
    <property type="entry name" value="PK_Tyr_Ser-Thr"/>
    <property type="match status" value="1"/>
</dbReference>
<reference evidence="4" key="2">
    <citation type="submission" date="2015-01" db="EMBL/GenBank/DDBJ databases">
        <title>Evolutionary Origins and Diversification of the Mycorrhizal Mutualists.</title>
        <authorList>
            <consortium name="DOE Joint Genome Institute"/>
            <consortium name="Mycorrhizal Genomics Consortium"/>
            <person name="Kohler A."/>
            <person name="Kuo A."/>
            <person name="Nagy L.G."/>
            <person name="Floudas D."/>
            <person name="Copeland A."/>
            <person name="Barry K.W."/>
            <person name="Cichocki N."/>
            <person name="Veneault-Fourrey C."/>
            <person name="LaButti K."/>
            <person name="Lindquist E.A."/>
            <person name="Lipzen A."/>
            <person name="Lundell T."/>
            <person name="Morin E."/>
            <person name="Murat C."/>
            <person name="Riley R."/>
            <person name="Ohm R."/>
            <person name="Sun H."/>
            <person name="Tunlid A."/>
            <person name="Henrissat B."/>
            <person name="Grigoriev I.V."/>
            <person name="Hibbett D.S."/>
            <person name="Martin F."/>
        </authorList>
    </citation>
    <scope>NUCLEOTIDE SEQUENCE [LARGE SCALE GENOMIC DNA]</scope>
    <source>
        <strain evidence="4">MUT 4182</strain>
    </source>
</reference>
<sequence>MSESINEKEQANRPTSAQDALSDEVEDRAKHLRICPRKVLESLSHLRIDGARIKPIEGQTPKAGGKANVETAILASARASGSSESDEKEYVAAKKLRFDDGTDDDRTLAPLAHEVNLLNNLSHENVVELLGFVEDVGQGVAWMVFAWEQNGNLREFIRSAK</sequence>
<dbReference type="InterPro" id="IPR011009">
    <property type="entry name" value="Kinase-like_dom_sf"/>
</dbReference>
<keyword evidence="4" id="KW-1185">Reference proteome</keyword>
<dbReference type="InterPro" id="IPR000719">
    <property type="entry name" value="Prot_kinase_dom"/>
</dbReference>
<dbReference type="InterPro" id="IPR001245">
    <property type="entry name" value="Ser-Thr/Tyr_kinase_cat_dom"/>
</dbReference>
<dbReference type="PROSITE" id="PS50011">
    <property type="entry name" value="PROTEIN_KINASE_DOM"/>
    <property type="match status" value="1"/>
</dbReference>
<feature type="region of interest" description="Disordered" evidence="1">
    <location>
        <begin position="1"/>
        <end position="27"/>
    </location>
</feature>
<evidence type="ECO:0000313" key="3">
    <source>
        <dbReference type="EMBL" id="KIO15841.1"/>
    </source>
</evidence>
<dbReference type="OrthoDB" id="3233677at2759"/>
<dbReference type="SUPFAM" id="SSF56112">
    <property type="entry name" value="Protein kinase-like (PK-like)"/>
    <property type="match status" value="1"/>
</dbReference>
<evidence type="ECO:0000256" key="1">
    <source>
        <dbReference type="SAM" id="MobiDB-lite"/>
    </source>
</evidence>
<name>A0A0C3Q0I1_9AGAM</name>
<dbReference type="EMBL" id="KN823790">
    <property type="protein sequence ID" value="KIO15841.1"/>
    <property type="molecule type" value="Genomic_DNA"/>
</dbReference>
<organism evidence="3 4">
    <name type="scientific">Tulasnella calospora MUT 4182</name>
    <dbReference type="NCBI Taxonomy" id="1051891"/>
    <lineage>
        <taxon>Eukaryota</taxon>
        <taxon>Fungi</taxon>
        <taxon>Dikarya</taxon>
        <taxon>Basidiomycota</taxon>
        <taxon>Agaricomycotina</taxon>
        <taxon>Agaricomycetes</taxon>
        <taxon>Cantharellales</taxon>
        <taxon>Tulasnellaceae</taxon>
        <taxon>Tulasnella</taxon>
    </lineage>
</organism>
<reference evidence="3 4" key="1">
    <citation type="submission" date="2014-04" db="EMBL/GenBank/DDBJ databases">
        <authorList>
            <consortium name="DOE Joint Genome Institute"/>
            <person name="Kuo A."/>
            <person name="Girlanda M."/>
            <person name="Perotto S."/>
            <person name="Kohler A."/>
            <person name="Nagy L.G."/>
            <person name="Floudas D."/>
            <person name="Copeland A."/>
            <person name="Barry K.W."/>
            <person name="Cichocki N."/>
            <person name="Veneault-Fourrey C."/>
            <person name="LaButti K."/>
            <person name="Lindquist E.A."/>
            <person name="Lipzen A."/>
            <person name="Lundell T."/>
            <person name="Morin E."/>
            <person name="Murat C."/>
            <person name="Sun H."/>
            <person name="Tunlid A."/>
            <person name="Henrissat B."/>
            <person name="Grigoriev I.V."/>
            <person name="Hibbett D.S."/>
            <person name="Martin F."/>
            <person name="Nordberg H.P."/>
            <person name="Cantor M.N."/>
            <person name="Hua S.X."/>
        </authorList>
    </citation>
    <scope>NUCLEOTIDE SEQUENCE [LARGE SCALE GENOMIC DNA]</scope>
    <source>
        <strain evidence="3 4">MUT 4182</strain>
    </source>
</reference>
<accession>A0A0C3Q0I1</accession>